<proteinExistence type="predicted"/>
<feature type="transmembrane region" description="Helical" evidence="2">
    <location>
        <begin position="132"/>
        <end position="149"/>
    </location>
</feature>
<feature type="transmembrane region" description="Helical" evidence="2">
    <location>
        <begin position="387"/>
        <end position="413"/>
    </location>
</feature>
<evidence type="ECO:0000256" key="2">
    <source>
        <dbReference type="SAM" id="Phobius"/>
    </source>
</evidence>
<feature type="transmembrane region" description="Helical" evidence="2">
    <location>
        <begin position="71"/>
        <end position="88"/>
    </location>
</feature>
<feature type="compositionally biased region" description="Low complexity" evidence="1">
    <location>
        <begin position="304"/>
        <end position="315"/>
    </location>
</feature>
<feature type="transmembrane region" description="Helical" evidence="2">
    <location>
        <begin position="32"/>
        <end position="51"/>
    </location>
</feature>
<dbReference type="STRING" id="497964.CfE428DRAFT_2656"/>
<dbReference type="InParanoid" id="B4D155"/>
<protein>
    <recommendedName>
        <fullName evidence="5">DUF4129 domain-containing protein</fullName>
    </recommendedName>
</protein>
<evidence type="ECO:0000256" key="1">
    <source>
        <dbReference type="SAM" id="MobiDB-lite"/>
    </source>
</evidence>
<keyword evidence="2" id="KW-0472">Membrane</keyword>
<evidence type="ECO:0008006" key="5">
    <source>
        <dbReference type="Google" id="ProtNLM"/>
    </source>
</evidence>
<keyword evidence="2" id="KW-0812">Transmembrane</keyword>
<keyword evidence="4" id="KW-1185">Reference proteome</keyword>
<dbReference type="Proteomes" id="UP000005824">
    <property type="component" value="Unassembled WGS sequence"/>
</dbReference>
<accession>B4D155</accession>
<dbReference type="eggNOG" id="ENOG502ZBQ8">
    <property type="taxonomic scope" value="Bacteria"/>
</dbReference>
<feature type="transmembrane region" description="Helical" evidence="2">
    <location>
        <begin position="273"/>
        <end position="293"/>
    </location>
</feature>
<name>B4D155_9BACT</name>
<organism evidence="3 4">
    <name type="scientific">Chthoniobacter flavus Ellin428</name>
    <dbReference type="NCBI Taxonomy" id="497964"/>
    <lineage>
        <taxon>Bacteria</taxon>
        <taxon>Pseudomonadati</taxon>
        <taxon>Verrucomicrobiota</taxon>
        <taxon>Spartobacteria</taxon>
        <taxon>Chthoniobacterales</taxon>
        <taxon>Chthoniobacteraceae</taxon>
        <taxon>Chthoniobacter</taxon>
    </lineage>
</organism>
<comment type="caution">
    <text evidence="3">The sequence shown here is derived from an EMBL/GenBank/DDBJ whole genome shotgun (WGS) entry which is preliminary data.</text>
</comment>
<dbReference type="AlphaFoldDB" id="B4D155"/>
<dbReference type="RefSeq" id="WP_006979981.1">
    <property type="nucleotide sequence ID" value="NZ_ABVL01000006.1"/>
</dbReference>
<feature type="transmembrane region" description="Helical" evidence="2">
    <location>
        <begin position="174"/>
        <end position="201"/>
    </location>
</feature>
<evidence type="ECO:0000313" key="3">
    <source>
        <dbReference type="EMBL" id="EDY20067.1"/>
    </source>
</evidence>
<feature type="region of interest" description="Disordered" evidence="1">
    <location>
        <begin position="294"/>
        <end position="316"/>
    </location>
</feature>
<feature type="transmembrane region" description="Helical" evidence="2">
    <location>
        <begin position="216"/>
        <end position="235"/>
    </location>
</feature>
<dbReference type="EMBL" id="ABVL01000006">
    <property type="protein sequence ID" value="EDY20067.1"/>
    <property type="molecule type" value="Genomic_DNA"/>
</dbReference>
<gene>
    <name evidence="3" type="ORF">CfE428DRAFT_2656</name>
</gene>
<evidence type="ECO:0000313" key="4">
    <source>
        <dbReference type="Proteomes" id="UP000005824"/>
    </source>
</evidence>
<keyword evidence="2" id="KW-1133">Transmembrane helix</keyword>
<reference evidence="3 4" key="1">
    <citation type="journal article" date="2011" name="J. Bacteriol.">
        <title>Genome sequence of Chthoniobacter flavus Ellin428, an aerobic heterotrophic soil bacterium.</title>
        <authorList>
            <person name="Kant R."/>
            <person name="van Passel M.W."/>
            <person name="Palva A."/>
            <person name="Lucas S."/>
            <person name="Lapidus A."/>
            <person name="Glavina Del Rio T."/>
            <person name="Dalin E."/>
            <person name="Tice H."/>
            <person name="Bruce D."/>
            <person name="Goodwin L."/>
            <person name="Pitluck S."/>
            <person name="Larimer F.W."/>
            <person name="Land M.L."/>
            <person name="Hauser L."/>
            <person name="Sangwan P."/>
            <person name="de Vos W.M."/>
            <person name="Janssen P.H."/>
            <person name="Smidt H."/>
        </authorList>
    </citation>
    <scope>NUCLEOTIDE SEQUENCE [LARGE SCALE GENOMIC DNA]</scope>
    <source>
        <strain evidence="3 4">Ellin428</strain>
    </source>
</reference>
<sequence length="547" mass="62150">MSQSPVKREGPNPLEWVESAVRLLRSAPPGALLCYYLGSAPCLLGLLYFWADMSRGAFAAERLVESAFNVAALYIWMKCWQAVFLSKVRAHLFMEKDEPWTLARVGRMVLIQASLQPLGLFLRFIAANVLIPYVWTYSFFAGAAILGDGREPSLRAVLRGAWREAGLWWRQTHLALLCLFGFALFICLNINIVCGLLPYALRMFLGIETVFTRDGLAMFNTTFFAATFAATYLCFDPIRKSVFLIRHFHGQSLQSGEDLRVELRTIRSRTRMAVAALLLFATLLAAPLTSAQARDVPPSPASPPSAQVDSSQLDSSLDRVLERREYGWRFPRSAKPEAEKQGNSIARMFARWFDRVNAWMDKLQNWLKHLFESKDDDQKEPTAPFHLAWATIAKLILIILLIAVVVLIAMMFWRARRRQGEVVLAEAVTAVPDLNEENVTADQLPEDGWLQLARELMSKGELRLSLRAFYLATLAHLGQRELIRLARYKSNHDYDRELQRRARGNASLLEAFDANLFIFEGAWYGDHEISTMTLDGFAQNFERIRAC</sequence>